<gene>
    <name evidence="2" type="ORF">PLEPLA_LOCUS46404</name>
</gene>
<name>A0A9N7VZ98_PLEPL</name>
<protein>
    <submittedName>
        <fullName evidence="2">Uncharacterized protein</fullName>
    </submittedName>
</protein>
<evidence type="ECO:0000313" key="2">
    <source>
        <dbReference type="EMBL" id="CAB1458574.1"/>
    </source>
</evidence>
<evidence type="ECO:0000256" key="1">
    <source>
        <dbReference type="SAM" id="MobiDB-lite"/>
    </source>
</evidence>
<proteinExistence type="predicted"/>
<dbReference type="Proteomes" id="UP001153269">
    <property type="component" value="Unassembled WGS sequence"/>
</dbReference>
<evidence type="ECO:0000313" key="3">
    <source>
        <dbReference type="Proteomes" id="UP001153269"/>
    </source>
</evidence>
<accession>A0A9N7VZ98</accession>
<organism evidence="2 3">
    <name type="scientific">Pleuronectes platessa</name>
    <name type="common">European plaice</name>
    <dbReference type="NCBI Taxonomy" id="8262"/>
    <lineage>
        <taxon>Eukaryota</taxon>
        <taxon>Metazoa</taxon>
        <taxon>Chordata</taxon>
        <taxon>Craniata</taxon>
        <taxon>Vertebrata</taxon>
        <taxon>Euteleostomi</taxon>
        <taxon>Actinopterygii</taxon>
        <taxon>Neopterygii</taxon>
        <taxon>Teleostei</taxon>
        <taxon>Neoteleostei</taxon>
        <taxon>Acanthomorphata</taxon>
        <taxon>Carangaria</taxon>
        <taxon>Pleuronectiformes</taxon>
        <taxon>Pleuronectoidei</taxon>
        <taxon>Pleuronectidae</taxon>
        <taxon>Pleuronectes</taxon>
    </lineage>
</organism>
<reference evidence="2" key="1">
    <citation type="submission" date="2020-03" db="EMBL/GenBank/DDBJ databases">
        <authorList>
            <person name="Weist P."/>
        </authorList>
    </citation>
    <scope>NUCLEOTIDE SEQUENCE</scope>
</reference>
<dbReference type="EMBL" id="CADEAL010004393">
    <property type="protein sequence ID" value="CAB1458574.1"/>
    <property type="molecule type" value="Genomic_DNA"/>
</dbReference>
<sequence>MRPREKGKSCDPDDLQTLNPWPESGAPPRELSREARVERHIWTLSPRPLRVLSLRVLAVPPHFNTPERRGGEMRATEDGCNSLCFVMECLWKEGVQSQCGFIHHFLLESDCPALTDREEDSSDRR</sequence>
<feature type="region of interest" description="Disordered" evidence="1">
    <location>
        <begin position="1"/>
        <end position="32"/>
    </location>
</feature>
<dbReference type="AlphaFoldDB" id="A0A9N7VZ98"/>
<comment type="caution">
    <text evidence="2">The sequence shown here is derived from an EMBL/GenBank/DDBJ whole genome shotgun (WGS) entry which is preliminary data.</text>
</comment>
<feature type="compositionally biased region" description="Basic and acidic residues" evidence="1">
    <location>
        <begin position="1"/>
        <end position="11"/>
    </location>
</feature>
<keyword evidence="3" id="KW-1185">Reference proteome</keyword>